<evidence type="ECO:0000256" key="9">
    <source>
        <dbReference type="ARBA" id="ARBA00022729"/>
    </source>
</evidence>
<dbReference type="GO" id="GO:0009986">
    <property type="term" value="C:cell surface"/>
    <property type="evidence" value="ECO:0007669"/>
    <property type="project" value="TreeGrafter"/>
</dbReference>
<keyword evidence="23" id="KW-1185">Reference proteome</keyword>
<keyword evidence="8" id="KW-0964">Secreted</keyword>
<comment type="catalytic activity">
    <reaction evidence="1">
        <text>Hydrolysis of (1-&gt;3)-beta-D-glucosidic linkages in (1-&gt;3)-beta-D-glucans.</text>
        <dbReference type="EC" id="3.2.1.39"/>
    </reaction>
</comment>
<evidence type="ECO:0000256" key="16">
    <source>
        <dbReference type="ARBA" id="ARBA00037649"/>
    </source>
</evidence>
<evidence type="ECO:0000256" key="12">
    <source>
        <dbReference type="ARBA" id="ARBA00023180"/>
    </source>
</evidence>
<evidence type="ECO:0000256" key="5">
    <source>
        <dbReference type="ARBA" id="ARBA00012780"/>
    </source>
</evidence>
<dbReference type="AlphaFoldDB" id="A0A4S4N1R6"/>
<organism evidence="22 23">
    <name type="scientific">Antrodiella citrinella</name>
    <dbReference type="NCBI Taxonomy" id="2447956"/>
    <lineage>
        <taxon>Eukaryota</taxon>
        <taxon>Fungi</taxon>
        <taxon>Dikarya</taxon>
        <taxon>Basidiomycota</taxon>
        <taxon>Agaricomycotina</taxon>
        <taxon>Agaricomycetes</taxon>
        <taxon>Polyporales</taxon>
        <taxon>Steccherinaceae</taxon>
        <taxon>Antrodiella</taxon>
    </lineage>
</organism>
<keyword evidence="21" id="KW-0812">Transmembrane</keyword>
<dbReference type="PANTHER" id="PTHR16631:SF17">
    <property type="entry name" value="GLUCAN ENDO-1,3-BETA-GLUCOSIDASE BTGC"/>
    <property type="match status" value="1"/>
</dbReference>
<proteinExistence type="inferred from homology"/>
<evidence type="ECO:0000256" key="18">
    <source>
        <dbReference type="ARBA" id="ARBA00043078"/>
    </source>
</evidence>
<dbReference type="Proteomes" id="UP000308730">
    <property type="component" value="Unassembled WGS sequence"/>
</dbReference>
<keyword evidence="7" id="KW-0134">Cell wall</keyword>
<comment type="similarity">
    <text evidence="4 19">Belongs to the glycosyl hydrolase 17 family.</text>
</comment>
<dbReference type="Pfam" id="PF00332">
    <property type="entry name" value="Glyco_hydro_17"/>
    <property type="match status" value="1"/>
</dbReference>
<dbReference type="GO" id="GO:0005576">
    <property type="term" value="C:extracellular region"/>
    <property type="evidence" value="ECO:0007669"/>
    <property type="project" value="TreeGrafter"/>
</dbReference>
<keyword evidence="11 21" id="KW-0472">Membrane</keyword>
<evidence type="ECO:0000313" key="23">
    <source>
        <dbReference type="Proteomes" id="UP000308730"/>
    </source>
</evidence>
<evidence type="ECO:0000256" key="6">
    <source>
        <dbReference type="ARBA" id="ARBA00022475"/>
    </source>
</evidence>
<dbReference type="SUPFAM" id="SSF51445">
    <property type="entry name" value="(Trans)glycosidases"/>
    <property type="match status" value="1"/>
</dbReference>
<evidence type="ECO:0000256" key="2">
    <source>
        <dbReference type="ARBA" id="ARBA00004191"/>
    </source>
</evidence>
<evidence type="ECO:0000256" key="15">
    <source>
        <dbReference type="ARBA" id="ARBA00023326"/>
    </source>
</evidence>
<feature type="compositionally biased region" description="Polar residues" evidence="20">
    <location>
        <begin position="81"/>
        <end position="91"/>
    </location>
</feature>
<dbReference type="GO" id="GO:0005886">
    <property type="term" value="C:plasma membrane"/>
    <property type="evidence" value="ECO:0007669"/>
    <property type="project" value="UniProtKB-SubCell"/>
</dbReference>
<evidence type="ECO:0000256" key="19">
    <source>
        <dbReference type="RuleBase" id="RU004335"/>
    </source>
</evidence>
<dbReference type="InterPro" id="IPR050732">
    <property type="entry name" value="Beta-glucan_modifiers"/>
</dbReference>
<gene>
    <name evidence="22" type="ORF">EUX98_g1958</name>
</gene>
<feature type="compositionally biased region" description="Low complexity" evidence="20">
    <location>
        <begin position="67"/>
        <end position="80"/>
    </location>
</feature>
<sequence>MPLNADRGYSNMDDGGGYNGTRYLEKQEATRGSRRKWIITGSIIALVVIIGVGVGVGVAVSKNHSSKSTSGAAASSNSNSPVQQTNPNDPSTFVLDPNLKHSFYGLAYTPEGSQLPECGNNISAVIQDIQLMSQLTSRIRLYGADCNQSSLVLDAIAQTKVDMQVYLAIYNIPTDSTPYTRQKGEIQTAIETFGTNNIAGVTVGNEFILDYLTAAGQNDPNSAVGNQGAALLIPNITDTRQMIASMNLNKTIPVGTSDAGSYFNTEVMEAIDYGMANVHPWFANVSIDQAAGWTADFFQDTNIAGAAAVPNNPQMYIAETGWPTQSSDAGNANNGASAASVPNLQIFLDTFVCQANQNGTGYFFFEYFDEPWKDVQFGGVEGWWGLFNSDRTLKNLTIPDCHID</sequence>
<comment type="subcellular location">
    <subcellularLocation>
        <location evidence="3">Cell membrane</location>
        <topology evidence="3">Single-pass type II membrane protein</topology>
    </subcellularLocation>
    <subcellularLocation>
        <location evidence="2">Secreted</location>
        <location evidence="2">Cell wall</location>
    </subcellularLocation>
</comment>
<dbReference type="PANTHER" id="PTHR16631">
    <property type="entry name" value="GLUCAN 1,3-BETA-GLUCOSIDASE"/>
    <property type="match status" value="1"/>
</dbReference>
<evidence type="ECO:0000256" key="21">
    <source>
        <dbReference type="SAM" id="Phobius"/>
    </source>
</evidence>
<evidence type="ECO:0000313" key="22">
    <source>
        <dbReference type="EMBL" id="THH32245.1"/>
    </source>
</evidence>
<feature type="region of interest" description="Disordered" evidence="20">
    <location>
        <begin position="67"/>
        <end position="92"/>
    </location>
</feature>
<keyword evidence="12" id="KW-0325">Glycoprotein</keyword>
<evidence type="ECO:0000256" key="20">
    <source>
        <dbReference type="SAM" id="MobiDB-lite"/>
    </source>
</evidence>
<evidence type="ECO:0000256" key="7">
    <source>
        <dbReference type="ARBA" id="ARBA00022512"/>
    </source>
</evidence>
<keyword evidence="9" id="KW-0732">Signal</keyword>
<comment type="function">
    <text evidence="16">Glucanases play a role in cell expansion during growth, in cell-cell fusion during mating, and in spore release during sporulation. This enzyme may be involved in beta-glucan degradation. Active on laminarin and lichenan.</text>
</comment>
<dbReference type="OrthoDB" id="68336at2759"/>
<keyword evidence="10" id="KW-0378">Hydrolase</keyword>
<keyword evidence="6" id="KW-1003">Cell membrane</keyword>
<evidence type="ECO:0000256" key="10">
    <source>
        <dbReference type="ARBA" id="ARBA00022801"/>
    </source>
</evidence>
<evidence type="ECO:0000256" key="4">
    <source>
        <dbReference type="ARBA" id="ARBA00008773"/>
    </source>
</evidence>
<evidence type="ECO:0000256" key="17">
    <source>
        <dbReference type="ARBA" id="ARBA00042373"/>
    </source>
</evidence>
<dbReference type="InterPro" id="IPR000490">
    <property type="entry name" value="Glyco_hydro_17"/>
</dbReference>
<keyword evidence="14" id="KW-0961">Cell wall biogenesis/degradation</keyword>
<keyword evidence="15" id="KW-0624">Polysaccharide degradation</keyword>
<dbReference type="EC" id="3.2.1.39" evidence="5"/>
<evidence type="ECO:0000256" key="14">
    <source>
        <dbReference type="ARBA" id="ARBA00023316"/>
    </source>
</evidence>
<accession>A0A4S4N1R6</accession>
<feature type="transmembrane region" description="Helical" evidence="21">
    <location>
        <begin position="37"/>
        <end position="60"/>
    </location>
</feature>
<keyword evidence="21" id="KW-1133">Transmembrane helix</keyword>
<keyword evidence="13" id="KW-0119">Carbohydrate metabolism</keyword>
<dbReference type="GO" id="GO:0000272">
    <property type="term" value="P:polysaccharide catabolic process"/>
    <property type="evidence" value="ECO:0007669"/>
    <property type="project" value="UniProtKB-KW"/>
</dbReference>
<dbReference type="EMBL" id="SGPM01000026">
    <property type="protein sequence ID" value="THH32245.1"/>
    <property type="molecule type" value="Genomic_DNA"/>
</dbReference>
<dbReference type="GO" id="GO:0071555">
    <property type="term" value="P:cell wall organization"/>
    <property type="evidence" value="ECO:0007669"/>
    <property type="project" value="UniProtKB-KW"/>
</dbReference>
<comment type="caution">
    <text evidence="22">The sequence shown here is derived from an EMBL/GenBank/DDBJ whole genome shotgun (WGS) entry which is preliminary data.</text>
</comment>
<dbReference type="Gene3D" id="3.20.20.80">
    <property type="entry name" value="Glycosidases"/>
    <property type="match status" value="2"/>
</dbReference>
<evidence type="ECO:0000256" key="13">
    <source>
        <dbReference type="ARBA" id="ARBA00023277"/>
    </source>
</evidence>
<evidence type="ECO:0000256" key="11">
    <source>
        <dbReference type="ARBA" id="ARBA00023136"/>
    </source>
</evidence>
<reference evidence="22 23" key="1">
    <citation type="submission" date="2019-02" db="EMBL/GenBank/DDBJ databases">
        <title>Genome sequencing of the rare red list fungi Antrodiella citrinella (Flaviporus citrinellus).</title>
        <authorList>
            <person name="Buettner E."/>
            <person name="Kellner H."/>
        </authorList>
    </citation>
    <scope>NUCLEOTIDE SEQUENCE [LARGE SCALE GENOMIC DNA]</scope>
    <source>
        <strain evidence="22 23">DSM 108506</strain>
    </source>
</reference>
<dbReference type="GO" id="GO:0042973">
    <property type="term" value="F:glucan endo-1,3-beta-D-glucosidase activity"/>
    <property type="evidence" value="ECO:0007669"/>
    <property type="project" value="UniProtKB-EC"/>
</dbReference>
<evidence type="ECO:0000256" key="3">
    <source>
        <dbReference type="ARBA" id="ARBA00004401"/>
    </source>
</evidence>
<feature type="region of interest" description="Disordered" evidence="20">
    <location>
        <begin position="1"/>
        <end position="20"/>
    </location>
</feature>
<name>A0A4S4N1R6_9APHY</name>
<protein>
    <recommendedName>
        <fullName evidence="5">glucan endo-1,3-beta-D-glucosidase</fullName>
        <ecNumber evidence="5">3.2.1.39</ecNumber>
    </recommendedName>
    <alternativeName>
        <fullName evidence="18">Endo-1,3-beta-glucanase btgC</fullName>
    </alternativeName>
    <alternativeName>
        <fullName evidence="17">Laminarinase btgC</fullName>
    </alternativeName>
</protein>
<dbReference type="InterPro" id="IPR017853">
    <property type="entry name" value="GH"/>
</dbReference>
<evidence type="ECO:0000256" key="8">
    <source>
        <dbReference type="ARBA" id="ARBA00022525"/>
    </source>
</evidence>
<evidence type="ECO:0000256" key="1">
    <source>
        <dbReference type="ARBA" id="ARBA00000382"/>
    </source>
</evidence>
<dbReference type="GO" id="GO:0009277">
    <property type="term" value="C:fungal-type cell wall"/>
    <property type="evidence" value="ECO:0007669"/>
    <property type="project" value="TreeGrafter"/>
</dbReference>